<name>A0A7G8PA22_9MYCO</name>
<protein>
    <submittedName>
        <fullName evidence="1">Uncharacterized protein</fullName>
    </submittedName>
</protein>
<dbReference type="KEGG" id="mflu:HZU40_23635"/>
<dbReference type="EMBL" id="CP059894">
    <property type="protein sequence ID" value="QNJ91188.1"/>
    <property type="molecule type" value="Genomic_DNA"/>
</dbReference>
<dbReference type="Proteomes" id="UP000515498">
    <property type="component" value="Chromosome"/>
</dbReference>
<organism evidence="1 2">
    <name type="scientific">Mycolicibacterium fluoranthenivorans</name>
    <dbReference type="NCBI Taxonomy" id="258505"/>
    <lineage>
        <taxon>Bacteria</taxon>
        <taxon>Bacillati</taxon>
        <taxon>Actinomycetota</taxon>
        <taxon>Actinomycetes</taxon>
        <taxon>Mycobacteriales</taxon>
        <taxon>Mycobacteriaceae</taxon>
        <taxon>Mycolicibacterium</taxon>
    </lineage>
</organism>
<proteinExistence type="predicted"/>
<sequence>MRGADEPEATMTETYWLDEDDTIYRMSGSEYTHAELVAALEAEAAGLDPAQWVYGYFNVRDYIIEATNVGLIEVVLPDEG</sequence>
<reference evidence="1 2" key="1">
    <citation type="submission" date="2020-07" db="EMBL/GenBank/DDBJ databases">
        <title>Draft genome sequence of four isobutane-metabolizing strains capable of cometabolically degrading diverse ether contaminants.</title>
        <authorList>
            <person name="Chen W."/>
            <person name="Faulkner N."/>
            <person name="Smith C."/>
            <person name="Hyman M."/>
        </authorList>
    </citation>
    <scope>NUCLEOTIDE SEQUENCE [LARGE SCALE GENOMIC DNA]</scope>
    <source>
        <strain evidence="1 2">2A</strain>
    </source>
</reference>
<dbReference type="AlphaFoldDB" id="A0A7G8PA22"/>
<accession>A0A7G8PA22</accession>
<gene>
    <name evidence="1" type="ORF">HZU40_23635</name>
</gene>
<evidence type="ECO:0000313" key="1">
    <source>
        <dbReference type="EMBL" id="QNJ91188.1"/>
    </source>
</evidence>
<evidence type="ECO:0000313" key="2">
    <source>
        <dbReference type="Proteomes" id="UP000515498"/>
    </source>
</evidence>